<dbReference type="EMBL" id="JBEDNQ010000009">
    <property type="protein sequence ID" value="MEQ3552924.1"/>
    <property type="molecule type" value="Genomic_DNA"/>
</dbReference>
<comment type="similarity">
    <text evidence="1">Belongs to the universal stress protein A family.</text>
</comment>
<dbReference type="SUPFAM" id="SSF52402">
    <property type="entry name" value="Adenine nucleotide alpha hydrolases-like"/>
    <property type="match status" value="2"/>
</dbReference>
<dbReference type="InterPro" id="IPR006015">
    <property type="entry name" value="Universal_stress_UspA"/>
</dbReference>
<proteinExistence type="inferred from homology"/>
<protein>
    <submittedName>
        <fullName evidence="5">Universal stress protein</fullName>
    </submittedName>
</protein>
<dbReference type="InterPro" id="IPR006016">
    <property type="entry name" value="UspA"/>
</dbReference>
<dbReference type="InterPro" id="IPR014729">
    <property type="entry name" value="Rossmann-like_a/b/a_fold"/>
</dbReference>
<comment type="caution">
    <text evidence="5">The sequence shown here is derived from an EMBL/GenBank/DDBJ whole genome shotgun (WGS) entry which is preliminary data.</text>
</comment>
<evidence type="ECO:0000256" key="3">
    <source>
        <dbReference type="ARBA" id="ARBA00022840"/>
    </source>
</evidence>
<dbReference type="PANTHER" id="PTHR46268">
    <property type="entry name" value="STRESS RESPONSE PROTEIN NHAX"/>
    <property type="match status" value="1"/>
</dbReference>
<dbReference type="RefSeq" id="WP_349299997.1">
    <property type="nucleotide sequence ID" value="NZ_JBEDNQ010000009.1"/>
</dbReference>
<sequence length="297" mass="31473">MNARAITVGVDGSETARQAVRWAAREASRRGAPLVLVHAFDTMHLRRSAGTEMWIDDVEKKLAAESTAVLDQARADAAEIDSSVAVEADCRWDRADPAVALRAASRDALMVVLGWTGRGALGTALGSVTLAVASHAECPVVVVRGSVSDESRPVLVGVDGGPLSDIALAHAFDAASHHGDPLRALHVWTDADTSRAHLGTMFASPWETMREAEERALAERLAGWRERYPDVEVERVLERADPRKALVEQSGTARLVVVATRGRGGFAGLLLGSTGLALIQHADAPVMLVGPEAAHPA</sequence>
<feature type="domain" description="UspA" evidence="4">
    <location>
        <begin position="4"/>
        <end position="144"/>
    </location>
</feature>
<keyword evidence="3" id="KW-0067">ATP-binding</keyword>
<dbReference type="Gene3D" id="3.40.50.620">
    <property type="entry name" value="HUPs"/>
    <property type="match status" value="2"/>
</dbReference>
<evidence type="ECO:0000256" key="2">
    <source>
        <dbReference type="ARBA" id="ARBA00022741"/>
    </source>
</evidence>
<dbReference type="PANTHER" id="PTHR46268:SF27">
    <property type="entry name" value="UNIVERSAL STRESS PROTEIN RV2623"/>
    <property type="match status" value="1"/>
</dbReference>
<organism evidence="5 6">
    <name type="scientific">Pseudonocardia nematodicida</name>
    <dbReference type="NCBI Taxonomy" id="1206997"/>
    <lineage>
        <taxon>Bacteria</taxon>
        <taxon>Bacillati</taxon>
        <taxon>Actinomycetota</taxon>
        <taxon>Actinomycetes</taxon>
        <taxon>Pseudonocardiales</taxon>
        <taxon>Pseudonocardiaceae</taxon>
        <taxon>Pseudonocardia</taxon>
    </lineage>
</organism>
<name>A0ABV1KEZ7_9PSEU</name>
<dbReference type="Pfam" id="PF00582">
    <property type="entry name" value="Usp"/>
    <property type="match status" value="2"/>
</dbReference>
<keyword evidence="2" id="KW-0547">Nucleotide-binding</keyword>
<evidence type="ECO:0000256" key="1">
    <source>
        <dbReference type="ARBA" id="ARBA00008791"/>
    </source>
</evidence>
<dbReference type="Proteomes" id="UP001494902">
    <property type="component" value="Unassembled WGS sequence"/>
</dbReference>
<accession>A0ABV1KEZ7</accession>
<gene>
    <name evidence="5" type="ORF">WIS52_20865</name>
</gene>
<evidence type="ECO:0000313" key="6">
    <source>
        <dbReference type="Proteomes" id="UP001494902"/>
    </source>
</evidence>
<reference evidence="5 6" key="1">
    <citation type="submission" date="2024-03" db="EMBL/GenBank/DDBJ databases">
        <title>Draft genome sequence of Pseudonocardia nematodicida JCM 31783.</title>
        <authorList>
            <person name="Butdee W."/>
            <person name="Duangmal K."/>
        </authorList>
    </citation>
    <scope>NUCLEOTIDE SEQUENCE [LARGE SCALE GENOMIC DNA]</scope>
    <source>
        <strain evidence="5 6">JCM 31783</strain>
    </source>
</reference>
<dbReference type="PRINTS" id="PR01438">
    <property type="entry name" value="UNVRSLSTRESS"/>
</dbReference>
<evidence type="ECO:0000259" key="4">
    <source>
        <dbReference type="Pfam" id="PF00582"/>
    </source>
</evidence>
<keyword evidence="6" id="KW-1185">Reference proteome</keyword>
<evidence type="ECO:0000313" key="5">
    <source>
        <dbReference type="EMBL" id="MEQ3552924.1"/>
    </source>
</evidence>
<feature type="domain" description="UspA" evidence="4">
    <location>
        <begin position="152"/>
        <end position="289"/>
    </location>
</feature>